<dbReference type="SUPFAM" id="SSF48452">
    <property type="entry name" value="TPR-like"/>
    <property type="match status" value="1"/>
</dbReference>
<organism evidence="9 10">
    <name type="scientific">Poritiphilus flavus</name>
    <dbReference type="NCBI Taxonomy" id="2697053"/>
    <lineage>
        <taxon>Bacteria</taxon>
        <taxon>Pseudomonadati</taxon>
        <taxon>Bacteroidota</taxon>
        <taxon>Flavobacteriia</taxon>
        <taxon>Flavobacteriales</taxon>
        <taxon>Flavobacteriaceae</taxon>
        <taxon>Poritiphilus</taxon>
    </lineage>
</organism>
<dbReference type="Gene3D" id="1.25.40.390">
    <property type="match status" value="1"/>
</dbReference>
<evidence type="ECO:0000256" key="3">
    <source>
        <dbReference type="ARBA" id="ARBA00022729"/>
    </source>
</evidence>
<protein>
    <submittedName>
        <fullName evidence="9">RagB/SusD family nutrient uptake outer membrane protein</fullName>
    </submittedName>
</protein>
<dbReference type="GO" id="GO:0009279">
    <property type="term" value="C:cell outer membrane"/>
    <property type="evidence" value="ECO:0007669"/>
    <property type="project" value="UniProtKB-SubCell"/>
</dbReference>
<evidence type="ECO:0000256" key="2">
    <source>
        <dbReference type="ARBA" id="ARBA00006275"/>
    </source>
</evidence>
<dbReference type="EMBL" id="WXYO01000001">
    <property type="protein sequence ID" value="NAS10739.1"/>
    <property type="molecule type" value="Genomic_DNA"/>
</dbReference>
<keyword evidence="5" id="KW-0998">Cell outer membrane</keyword>
<accession>A0A6L9E8F8</accession>
<dbReference type="RefSeq" id="WP_161433533.1">
    <property type="nucleotide sequence ID" value="NZ_WXYO01000001.1"/>
</dbReference>
<feature type="signal peptide" evidence="6">
    <location>
        <begin position="1"/>
        <end position="20"/>
    </location>
</feature>
<sequence>MKRIYLIIAFLMVLALPMSCNEETVNLDPIGFTEAGYYQNEEQMTEAVFGVYQRLGFFYKWNVQQFVHRVDLLPSDDLTRTGSGPFENFVGLDGNNGTLSNIYQYAYDMIARANVILQKIEENGDFAYEREPDLRDIHRGEALFLRSWANYKLWNTFGTAPLVNERITDLENAFPPNSTDTELLDQAIEDLSTASQLLPDSWDDGNLGRATSNSARGLLVKSLVFRGSLSNNSADFTEAINVFNAISGVSLMPNYRDNFDAAIENNSESLFELQADDNVLQTNGWLTTATDDFPVIGEINAYYGYYTTSFEAGVTYLATNSLLNAYDPADPRLSLAFDTAGENTNVLKYISTDQLVASGNPSNLSVNNTRILRYADVMLLAAEAIVRSGGSLAEATNLVNQIRARARNSVLADDQGILPPPSTEPADLSVPATSEAALDMIFLERRLELAAEEGHRWYDLRRRHLAGEIDLTSWDFSSPDPTFEFREFNVNFPLPESEVIDNPNMNQNPGY</sequence>
<dbReference type="AlphaFoldDB" id="A0A6L9E8F8"/>
<name>A0A6L9E8F8_9FLAO</name>
<proteinExistence type="inferred from homology"/>
<reference evidence="9 10" key="1">
    <citation type="submission" date="2020-01" db="EMBL/GenBank/DDBJ databases">
        <title>Bacteria diversity of Porities sp.</title>
        <authorList>
            <person name="Wang G."/>
        </authorList>
    </citation>
    <scope>NUCLEOTIDE SEQUENCE [LARGE SCALE GENOMIC DNA]</scope>
    <source>
        <strain evidence="9 10">R33</strain>
    </source>
</reference>
<keyword evidence="10" id="KW-1185">Reference proteome</keyword>
<evidence type="ECO:0000256" key="6">
    <source>
        <dbReference type="SAM" id="SignalP"/>
    </source>
</evidence>
<dbReference type="Pfam" id="PF14322">
    <property type="entry name" value="SusD-like_3"/>
    <property type="match status" value="1"/>
</dbReference>
<evidence type="ECO:0000259" key="8">
    <source>
        <dbReference type="Pfam" id="PF14322"/>
    </source>
</evidence>
<evidence type="ECO:0000259" key="7">
    <source>
        <dbReference type="Pfam" id="PF07980"/>
    </source>
</evidence>
<keyword evidence="3 6" id="KW-0732">Signal</keyword>
<dbReference type="InterPro" id="IPR011990">
    <property type="entry name" value="TPR-like_helical_dom_sf"/>
</dbReference>
<evidence type="ECO:0000256" key="1">
    <source>
        <dbReference type="ARBA" id="ARBA00004442"/>
    </source>
</evidence>
<evidence type="ECO:0000313" key="10">
    <source>
        <dbReference type="Proteomes" id="UP000475249"/>
    </source>
</evidence>
<evidence type="ECO:0000313" key="9">
    <source>
        <dbReference type="EMBL" id="NAS10739.1"/>
    </source>
</evidence>
<evidence type="ECO:0000256" key="5">
    <source>
        <dbReference type="ARBA" id="ARBA00023237"/>
    </source>
</evidence>
<feature type="domain" description="SusD-like N-terminal" evidence="8">
    <location>
        <begin position="95"/>
        <end position="219"/>
    </location>
</feature>
<dbReference type="InterPro" id="IPR033985">
    <property type="entry name" value="SusD-like_N"/>
</dbReference>
<keyword evidence="4" id="KW-0472">Membrane</keyword>
<feature type="chain" id="PRO_5027120125" evidence="6">
    <location>
        <begin position="21"/>
        <end position="511"/>
    </location>
</feature>
<comment type="subcellular location">
    <subcellularLocation>
        <location evidence="1">Cell outer membrane</location>
    </subcellularLocation>
</comment>
<evidence type="ECO:0000256" key="4">
    <source>
        <dbReference type="ARBA" id="ARBA00023136"/>
    </source>
</evidence>
<feature type="domain" description="RagB/SusD" evidence="7">
    <location>
        <begin position="349"/>
        <end position="511"/>
    </location>
</feature>
<dbReference type="Pfam" id="PF07980">
    <property type="entry name" value="SusD_RagB"/>
    <property type="match status" value="1"/>
</dbReference>
<comment type="caution">
    <text evidence="9">The sequence shown here is derived from an EMBL/GenBank/DDBJ whole genome shotgun (WGS) entry which is preliminary data.</text>
</comment>
<dbReference type="CDD" id="cd08977">
    <property type="entry name" value="SusD"/>
    <property type="match status" value="1"/>
</dbReference>
<comment type="similarity">
    <text evidence="2">Belongs to the SusD family.</text>
</comment>
<gene>
    <name evidence="9" type="ORF">GTQ38_01920</name>
</gene>
<dbReference type="Proteomes" id="UP000475249">
    <property type="component" value="Unassembled WGS sequence"/>
</dbReference>
<dbReference type="InterPro" id="IPR012944">
    <property type="entry name" value="SusD_RagB_dom"/>
</dbReference>